<dbReference type="Gene3D" id="1.25.40.10">
    <property type="entry name" value="Tetratricopeptide repeat domain"/>
    <property type="match status" value="3"/>
</dbReference>
<dbReference type="InterPro" id="IPR002885">
    <property type="entry name" value="PPR_rpt"/>
</dbReference>
<feature type="repeat" description="PPR" evidence="2">
    <location>
        <begin position="44"/>
        <end position="78"/>
    </location>
</feature>
<evidence type="ECO:0000256" key="3">
    <source>
        <dbReference type="SAM" id="MobiDB-lite"/>
    </source>
</evidence>
<dbReference type="EMBL" id="CAUYUJ010018205">
    <property type="protein sequence ID" value="CAK0881598.1"/>
    <property type="molecule type" value="Genomic_DNA"/>
</dbReference>
<feature type="repeat" description="PPR" evidence="2">
    <location>
        <begin position="161"/>
        <end position="195"/>
    </location>
</feature>
<dbReference type="PROSITE" id="PS51375">
    <property type="entry name" value="PPR"/>
    <property type="match status" value="4"/>
</dbReference>
<dbReference type="PANTHER" id="PTHR47936">
    <property type="entry name" value="PPR_LONG DOMAIN-CONTAINING PROTEIN"/>
    <property type="match status" value="1"/>
</dbReference>
<feature type="region of interest" description="Disordered" evidence="3">
    <location>
        <begin position="386"/>
        <end position="639"/>
    </location>
</feature>
<name>A0ABN9W648_9DINO</name>
<feature type="compositionally biased region" description="Pro residues" evidence="3">
    <location>
        <begin position="470"/>
        <end position="484"/>
    </location>
</feature>
<reference evidence="4" key="1">
    <citation type="submission" date="2023-10" db="EMBL/GenBank/DDBJ databases">
        <authorList>
            <person name="Chen Y."/>
            <person name="Shah S."/>
            <person name="Dougan E. K."/>
            <person name="Thang M."/>
            <person name="Chan C."/>
        </authorList>
    </citation>
    <scope>NUCLEOTIDE SEQUENCE [LARGE SCALE GENOMIC DNA]</scope>
</reference>
<feature type="compositionally biased region" description="Basic residues" evidence="3">
    <location>
        <begin position="594"/>
        <end position="613"/>
    </location>
</feature>
<evidence type="ECO:0008006" key="6">
    <source>
        <dbReference type="Google" id="ProtNLM"/>
    </source>
</evidence>
<proteinExistence type="predicted"/>
<evidence type="ECO:0000256" key="2">
    <source>
        <dbReference type="PROSITE-ProRule" id="PRU00708"/>
    </source>
</evidence>
<dbReference type="PRINTS" id="PR01217">
    <property type="entry name" value="PRICHEXTENSN"/>
</dbReference>
<organism evidence="4 5">
    <name type="scientific">Prorocentrum cordatum</name>
    <dbReference type="NCBI Taxonomy" id="2364126"/>
    <lineage>
        <taxon>Eukaryota</taxon>
        <taxon>Sar</taxon>
        <taxon>Alveolata</taxon>
        <taxon>Dinophyceae</taxon>
        <taxon>Prorocentrales</taxon>
        <taxon>Prorocentraceae</taxon>
        <taxon>Prorocentrum</taxon>
    </lineage>
</organism>
<dbReference type="InterPro" id="IPR011990">
    <property type="entry name" value="TPR-like_helical_dom_sf"/>
</dbReference>
<protein>
    <recommendedName>
        <fullName evidence="6">Subtilisin</fullName>
    </recommendedName>
</protein>
<feature type="compositionally biased region" description="Low complexity" evidence="3">
    <location>
        <begin position="572"/>
        <end position="581"/>
    </location>
</feature>
<dbReference type="Gene3D" id="3.30.30.180">
    <property type="match status" value="1"/>
</dbReference>
<feature type="repeat" description="PPR" evidence="2">
    <location>
        <begin position="79"/>
        <end position="113"/>
    </location>
</feature>
<dbReference type="PANTHER" id="PTHR47936:SF1">
    <property type="entry name" value="PENTATRICOPEPTIDE REPEAT-CONTAINING PROTEIN GUN1, CHLOROPLASTIC"/>
    <property type="match status" value="1"/>
</dbReference>
<dbReference type="Pfam" id="PF13812">
    <property type="entry name" value="PPR_3"/>
    <property type="match status" value="2"/>
</dbReference>
<feature type="compositionally biased region" description="Pro residues" evidence="3">
    <location>
        <begin position="534"/>
        <end position="546"/>
    </location>
</feature>
<sequence>MRKAKLEPYLISYNAGISACEKGEQWQRALTLLSEMREAKLEPNVISYSAGISACEKGEQWQRALALLSELREAKIKPNVISYDAGISACEKGKQWQRALDLLSEMREAKLEPNVISYNAGTSAGEKGEQWQLALALLSEMREAKLEPDVISYSAGISACEKVSYSAGISACEKGEQWQPALALLSEMREVKFEPNVSAVINACETGEQWQPALALLNEMWEVRADQQAEDPGAVIDGYSCIERTTLHGEQECLSCPEQAPSRQSCADACDKRASCNTFVFGGGQCWLKANASTLVAFPGDEASCFKVGPFHKIGSGLCVDADGQHYRSARRSGYRVPWSCSLACEELGSNVCRGYSFFPLPGNAGMCVLAMDQFEHPDPHWVMDPRVGHHGAGPVARSTGRLPRPRPPSFGPTPPPGPRRAPLWRPRSRASQWGRSRTSALRPRGALPSLRRQLQTPQRAEPSRRLPRPRPPSFGPTPPPGPRRAPLWRPRSRASQWGRSRTSALRPRGALPSLRRQLQTPQRAEPSRRLPRPRPPSFSPTPPPGASRAPLWRPRSRASQWGRSRPPAPRPRGALPSLRRQPQTPRRAEPPRRHPPHPLQNRHQRLRRHRLQSIRQGLPQRLRWHPPHPLQNLHQRRR</sequence>
<keyword evidence="1" id="KW-0677">Repeat</keyword>
<keyword evidence="5" id="KW-1185">Reference proteome</keyword>
<dbReference type="PROSITE" id="PS51257">
    <property type="entry name" value="PROKAR_LIPOPROTEIN"/>
    <property type="match status" value="1"/>
</dbReference>
<feature type="compositionally biased region" description="Polar residues" evidence="3">
    <location>
        <begin position="430"/>
        <end position="440"/>
    </location>
</feature>
<dbReference type="NCBIfam" id="TIGR00756">
    <property type="entry name" value="PPR"/>
    <property type="match status" value="2"/>
</dbReference>
<feature type="repeat" description="PPR" evidence="2">
    <location>
        <begin position="9"/>
        <end position="43"/>
    </location>
</feature>
<feature type="compositionally biased region" description="Pro residues" evidence="3">
    <location>
        <begin position="406"/>
        <end position="420"/>
    </location>
</feature>
<comment type="caution">
    <text evidence="4">The sequence shown here is derived from an EMBL/GenBank/DDBJ whole genome shotgun (WGS) entry which is preliminary data.</text>
</comment>
<dbReference type="Proteomes" id="UP001189429">
    <property type="component" value="Unassembled WGS sequence"/>
</dbReference>
<evidence type="ECO:0000313" key="5">
    <source>
        <dbReference type="Proteomes" id="UP001189429"/>
    </source>
</evidence>
<feature type="non-terminal residue" evidence="4">
    <location>
        <position position="639"/>
    </location>
</feature>
<evidence type="ECO:0000313" key="4">
    <source>
        <dbReference type="EMBL" id="CAK0881598.1"/>
    </source>
</evidence>
<feature type="compositionally biased region" description="Polar residues" evidence="3">
    <location>
        <begin position="494"/>
        <end position="504"/>
    </location>
</feature>
<evidence type="ECO:0000256" key="1">
    <source>
        <dbReference type="ARBA" id="ARBA00022737"/>
    </source>
</evidence>
<gene>
    <name evidence="4" type="ORF">PCOR1329_LOCUS64391</name>
</gene>
<accession>A0ABN9W648</accession>